<keyword evidence="2" id="KW-0812">Transmembrane</keyword>
<evidence type="ECO:0000313" key="3">
    <source>
        <dbReference type="EMBL" id="OBZ91250.1"/>
    </source>
</evidence>
<dbReference type="AlphaFoldDB" id="A0A1C7NQM4"/>
<evidence type="ECO:0000313" key="4">
    <source>
        <dbReference type="Proteomes" id="UP000093000"/>
    </source>
</evidence>
<proteinExistence type="predicted"/>
<feature type="compositionally biased region" description="Polar residues" evidence="1">
    <location>
        <begin position="19"/>
        <end position="29"/>
    </location>
</feature>
<sequence length="210" mass="23916">MTARPVNDDFSYRLTESILSQSPSPQPGMTPSHVGPLPSNAIVAQPQDNNASFNHYLGNHFKEDAPVLLDRLKAPHDRMPQKKQSESTFWTHFSNDHPGRNTTISSQHELMGENTWNHSGAFGPGGQHTYATATTFFSLGAFLFLFGFVFPPLWWIGSFYPVYIDERYQRRYDPNVKMAKRWRLLNRFFSLGFSAFLVVAIIVLAILYSI</sequence>
<comment type="caution">
    <text evidence="3">The sequence shown here is derived from an EMBL/GenBank/DDBJ whole genome shotgun (WGS) entry which is preliminary data.</text>
</comment>
<feature type="transmembrane region" description="Helical" evidence="2">
    <location>
        <begin position="184"/>
        <end position="208"/>
    </location>
</feature>
<keyword evidence="4" id="KW-1185">Reference proteome</keyword>
<evidence type="ECO:0000256" key="1">
    <source>
        <dbReference type="SAM" id="MobiDB-lite"/>
    </source>
</evidence>
<feature type="region of interest" description="Disordered" evidence="1">
    <location>
        <begin position="19"/>
        <end position="44"/>
    </location>
</feature>
<organism evidence="3 4">
    <name type="scientific">Choanephora cucurbitarum</name>
    <dbReference type="NCBI Taxonomy" id="101091"/>
    <lineage>
        <taxon>Eukaryota</taxon>
        <taxon>Fungi</taxon>
        <taxon>Fungi incertae sedis</taxon>
        <taxon>Mucoromycota</taxon>
        <taxon>Mucoromycotina</taxon>
        <taxon>Mucoromycetes</taxon>
        <taxon>Mucorales</taxon>
        <taxon>Mucorineae</taxon>
        <taxon>Choanephoraceae</taxon>
        <taxon>Choanephoroideae</taxon>
        <taxon>Choanephora</taxon>
    </lineage>
</organism>
<accession>A0A1C7NQM4</accession>
<dbReference type="EMBL" id="LUGH01000017">
    <property type="protein sequence ID" value="OBZ91250.1"/>
    <property type="molecule type" value="Genomic_DNA"/>
</dbReference>
<dbReference type="InParanoid" id="A0A1C7NQM4"/>
<gene>
    <name evidence="3" type="ORF">A0J61_00696</name>
</gene>
<dbReference type="Proteomes" id="UP000093000">
    <property type="component" value="Unassembled WGS sequence"/>
</dbReference>
<evidence type="ECO:0000256" key="2">
    <source>
        <dbReference type="SAM" id="Phobius"/>
    </source>
</evidence>
<reference evidence="3 4" key="1">
    <citation type="submission" date="2016-03" db="EMBL/GenBank/DDBJ databases">
        <title>Choanephora cucurbitarum.</title>
        <authorList>
            <person name="Min B."/>
            <person name="Park H."/>
            <person name="Park J.-H."/>
            <person name="Shin H.-D."/>
            <person name="Choi I.-G."/>
        </authorList>
    </citation>
    <scope>NUCLEOTIDE SEQUENCE [LARGE SCALE GENOMIC DNA]</scope>
    <source>
        <strain evidence="3 4">KUS-F28377</strain>
    </source>
</reference>
<keyword evidence="2" id="KW-0472">Membrane</keyword>
<dbReference type="OrthoDB" id="2140426at2759"/>
<name>A0A1C7NQM4_9FUNG</name>
<keyword evidence="2" id="KW-1133">Transmembrane helix</keyword>
<feature type="transmembrane region" description="Helical" evidence="2">
    <location>
        <begin position="136"/>
        <end position="163"/>
    </location>
</feature>
<protein>
    <submittedName>
        <fullName evidence="3">Uncharacterized protein</fullName>
    </submittedName>
</protein>